<dbReference type="InterPro" id="IPR050171">
    <property type="entry name" value="MFS_Transporters"/>
</dbReference>
<evidence type="ECO:0000256" key="2">
    <source>
        <dbReference type="ARBA" id="ARBA00022448"/>
    </source>
</evidence>
<feature type="transmembrane region" description="Helical" evidence="7">
    <location>
        <begin position="241"/>
        <end position="266"/>
    </location>
</feature>
<protein>
    <recommendedName>
        <fullName evidence="8">Major facilitator superfamily (MFS) profile domain-containing protein</fullName>
    </recommendedName>
</protein>
<keyword evidence="10" id="KW-1185">Reference proteome</keyword>
<feature type="transmembrane region" description="Helical" evidence="7">
    <location>
        <begin position="65"/>
        <end position="89"/>
    </location>
</feature>
<evidence type="ECO:0000256" key="6">
    <source>
        <dbReference type="ARBA" id="ARBA00023136"/>
    </source>
</evidence>
<name>A0ABX3A2W1_9GAMM</name>
<evidence type="ECO:0000256" key="7">
    <source>
        <dbReference type="SAM" id="Phobius"/>
    </source>
</evidence>
<comment type="subcellular location">
    <subcellularLocation>
        <location evidence="1">Cell membrane</location>
        <topology evidence="1">Multi-pass membrane protein</topology>
    </subcellularLocation>
</comment>
<keyword evidence="6 7" id="KW-0472">Membrane</keyword>
<evidence type="ECO:0000256" key="4">
    <source>
        <dbReference type="ARBA" id="ARBA00022692"/>
    </source>
</evidence>
<feature type="transmembrane region" description="Helical" evidence="7">
    <location>
        <begin position="40"/>
        <end position="59"/>
    </location>
</feature>
<evidence type="ECO:0000256" key="3">
    <source>
        <dbReference type="ARBA" id="ARBA00022475"/>
    </source>
</evidence>
<feature type="transmembrane region" description="Helical" evidence="7">
    <location>
        <begin position="6"/>
        <end position="28"/>
    </location>
</feature>
<feature type="transmembrane region" description="Helical" evidence="7">
    <location>
        <begin position="101"/>
        <end position="124"/>
    </location>
</feature>
<dbReference type="PROSITE" id="PS50850">
    <property type="entry name" value="MFS"/>
    <property type="match status" value="1"/>
</dbReference>
<feature type="transmembrane region" description="Helical" evidence="7">
    <location>
        <begin position="208"/>
        <end position="229"/>
    </location>
</feature>
<dbReference type="InterPro" id="IPR036259">
    <property type="entry name" value="MFS_trans_sf"/>
</dbReference>
<accession>A0ABX3A2W1</accession>
<keyword evidence="4 7" id="KW-0812">Transmembrane</keyword>
<evidence type="ECO:0000313" key="9">
    <source>
        <dbReference type="EMBL" id="ODN43202.1"/>
    </source>
</evidence>
<proteinExistence type="predicted"/>
<evidence type="ECO:0000256" key="5">
    <source>
        <dbReference type="ARBA" id="ARBA00022989"/>
    </source>
</evidence>
<dbReference type="Gene3D" id="1.20.1250.20">
    <property type="entry name" value="MFS general substrate transporter like domains"/>
    <property type="match status" value="1"/>
</dbReference>
<feature type="domain" description="Major facilitator superfamily (MFS) profile" evidence="8">
    <location>
        <begin position="1"/>
        <end position="295"/>
    </location>
</feature>
<dbReference type="PANTHER" id="PTHR23517">
    <property type="entry name" value="RESISTANCE PROTEIN MDTM, PUTATIVE-RELATED-RELATED"/>
    <property type="match status" value="1"/>
</dbReference>
<feature type="transmembrane region" description="Helical" evidence="7">
    <location>
        <begin position="130"/>
        <end position="148"/>
    </location>
</feature>
<dbReference type="SUPFAM" id="SSF103473">
    <property type="entry name" value="MFS general substrate transporter"/>
    <property type="match status" value="1"/>
</dbReference>
<dbReference type="PANTHER" id="PTHR23517:SF2">
    <property type="entry name" value="MULTIDRUG RESISTANCE PROTEIN MDTH"/>
    <property type="match status" value="1"/>
</dbReference>
<evidence type="ECO:0000256" key="1">
    <source>
        <dbReference type="ARBA" id="ARBA00004651"/>
    </source>
</evidence>
<gene>
    <name evidence="9" type="ORF">BGC07_10075</name>
</gene>
<keyword evidence="2" id="KW-0813">Transport</keyword>
<feature type="transmembrane region" description="Helical" evidence="7">
    <location>
        <begin position="175"/>
        <end position="202"/>
    </location>
</feature>
<organism evidence="9 10">
    <name type="scientific">Piscirickettsia litoralis</name>
    <dbReference type="NCBI Taxonomy" id="1891921"/>
    <lineage>
        <taxon>Bacteria</taxon>
        <taxon>Pseudomonadati</taxon>
        <taxon>Pseudomonadota</taxon>
        <taxon>Gammaproteobacteria</taxon>
        <taxon>Thiotrichales</taxon>
        <taxon>Piscirickettsiaceae</taxon>
        <taxon>Piscirickettsia</taxon>
    </lineage>
</organism>
<sequence length="295" mass="31879">MRDLGLSVGSATFIISCYGVGKILGGFLSGKLVDKFSANSVSAVSLLIMAFLFLIMAYLRDVYSLSLSGLIIGILAYGFITSNSVWVLNSCEKSSKMKLKAINMLSVSSNLGIGIAAAIVSLFAVAGFIIIFYISFFSLLTASIFLFLQDKHSDSLGNDFSEELSSDKKRGNKKVLLLALGCLFFIGIAVAEKTALYVVYLHQNFPQYSISLIGLLFMLNPIMVVFAQAPIVNSFQNKNKILVLGLGAFLMGLGLIVLCFSFVFVIAVISMIVWTIGEMLIFFSCSIVDLSASNS</sequence>
<dbReference type="InterPro" id="IPR020846">
    <property type="entry name" value="MFS_dom"/>
</dbReference>
<evidence type="ECO:0000313" key="10">
    <source>
        <dbReference type="Proteomes" id="UP000094329"/>
    </source>
</evidence>
<dbReference type="InterPro" id="IPR011701">
    <property type="entry name" value="MFS"/>
</dbReference>
<dbReference type="EMBL" id="MDTU01000001">
    <property type="protein sequence ID" value="ODN43202.1"/>
    <property type="molecule type" value="Genomic_DNA"/>
</dbReference>
<dbReference type="Pfam" id="PF07690">
    <property type="entry name" value="MFS_1"/>
    <property type="match status" value="1"/>
</dbReference>
<dbReference type="Proteomes" id="UP000094329">
    <property type="component" value="Unassembled WGS sequence"/>
</dbReference>
<evidence type="ECO:0000259" key="8">
    <source>
        <dbReference type="PROSITE" id="PS50850"/>
    </source>
</evidence>
<keyword evidence="3" id="KW-1003">Cell membrane</keyword>
<reference evidence="9 10" key="1">
    <citation type="submission" date="2016-08" db="EMBL/GenBank/DDBJ databases">
        <title>Draft genome sequence of Candidatus Piscirickettsia litoralis, from seawater.</title>
        <authorList>
            <person name="Wan X."/>
            <person name="Lee A.J."/>
            <person name="Hou S."/>
            <person name="Donachie S.P."/>
        </authorList>
    </citation>
    <scope>NUCLEOTIDE SEQUENCE [LARGE SCALE GENOMIC DNA]</scope>
    <source>
        <strain evidence="9 10">Y2</strain>
    </source>
</reference>
<dbReference type="PROSITE" id="PS51257">
    <property type="entry name" value="PROKAR_LIPOPROTEIN"/>
    <property type="match status" value="1"/>
</dbReference>
<keyword evidence="5 7" id="KW-1133">Transmembrane helix</keyword>
<comment type="caution">
    <text evidence="9">The sequence shown here is derived from an EMBL/GenBank/DDBJ whole genome shotgun (WGS) entry which is preliminary data.</text>
</comment>